<dbReference type="SMART" id="SM00576">
    <property type="entry name" value="BTP"/>
    <property type="match status" value="1"/>
</dbReference>
<dbReference type="EMBL" id="CAJPDT010000079">
    <property type="protein sequence ID" value="CAF9934862.1"/>
    <property type="molecule type" value="Genomic_DNA"/>
</dbReference>
<keyword evidence="8" id="KW-1185">Reference proteome</keyword>
<feature type="domain" description="Bromodomain associated" evidence="6">
    <location>
        <begin position="4"/>
        <end position="88"/>
    </location>
</feature>
<evidence type="ECO:0000256" key="4">
    <source>
        <dbReference type="ARBA" id="ARBA00023242"/>
    </source>
</evidence>
<name>A0A8H3G5B1_9LECA</name>
<dbReference type="GO" id="GO:0046982">
    <property type="term" value="F:protein heterodimerization activity"/>
    <property type="evidence" value="ECO:0007669"/>
    <property type="project" value="InterPro"/>
</dbReference>
<gene>
    <name evidence="7" type="ORF">IMSHALPRED_009865</name>
</gene>
<keyword evidence="2" id="KW-0805">Transcription regulation</keyword>
<dbReference type="GO" id="GO:0005634">
    <property type="term" value="C:nucleus"/>
    <property type="evidence" value="ECO:0007669"/>
    <property type="project" value="UniProtKB-SubCell"/>
</dbReference>
<keyword evidence="3" id="KW-0804">Transcription</keyword>
<evidence type="ECO:0000256" key="5">
    <source>
        <dbReference type="SAM" id="MobiDB-lite"/>
    </source>
</evidence>
<reference evidence="7" key="1">
    <citation type="submission" date="2021-03" db="EMBL/GenBank/DDBJ databases">
        <authorList>
            <person name="Tagirdzhanova G."/>
        </authorList>
    </citation>
    <scope>NUCLEOTIDE SEQUENCE</scope>
</reference>
<dbReference type="AlphaFoldDB" id="A0A8H3G5B1"/>
<feature type="compositionally biased region" description="Polar residues" evidence="5">
    <location>
        <begin position="228"/>
        <end position="243"/>
    </location>
</feature>
<dbReference type="Pfam" id="PF07524">
    <property type="entry name" value="Bromo_TP"/>
    <property type="match status" value="1"/>
</dbReference>
<keyword evidence="4" id="KW-0539">Nucleus</keyword>
<comment type="caution">
    <text evidence="7">The sequence shown here is derived from an EMBL/GenBank/DDBJ whole genome shotgun (WGS) entry which is preliminary data.</text>
</comment>
<evidence type="ECO:0000313" key="7">
    <source>
        <dbReference type="EMBL" id="CAF9934862.1"/>
    </source>
</evidence>
<dbReference type="OrthoDB" id="5402929at2759"/>
<evidence type="ECO:0000259" key="6">
    <source>
        <dbReference type="SMART" id="SM00576"/>
    </source>
</evidence>
<protein>
    <recommendedName>
        <fullName evidence="6">Bromodomain associated domain-containing protein</fullName>
    </recommendedName>
</protein>
<evidence type="ECO:0000313" key="8">
    <source>
        <dbReference type="Proteomes" id="UP000664534"/>
    </source>
</evidence>
<accession>A0A8H3G5B1</accession>
<organism evidence="7 8">
    <name type="scientific">Imshaugia aleurites</name>
    <dbReference type="NCBI Taxonomy" id="172621"/>
    <lineage>
        <taxon>Eukaryota</taxon>
        <taxon>Fungi</taxon>
        <taxon>Dikarya</taxon>
        <taxon>Ascomycota</taxon>
        <taxon>Pezizomycotina</taxon>
        <taxon>Lecanoromycetes</taxon>
        <taxon>OSLEUM clade</taxon>
        <taxon>Lecanoromycetidae</taxon>
        <taxon>Lecanorales</taxon>
        <taxon>Lecanorineae</taxon>
        <taxon>Parmeliaceae</taxon>
        <taxon>Imshaugia</taxon>
    </lineage>
</organism>
<feature type="region of interest" description="Disordered" evidence="5">
    <location>
        <begin position="217"/>
        <end position="243"/>
    </location>
</feature>
<evidence type="ECO:0000256" key="1">
    <source>
        <dbReference type="ARBA" id="ARBA00004123"/>
    </source>
</evidence>
<comment type="subcellular location">
    <subcellularLocation>
        <location evidence="1">Nucleus</location>
    </subcellularLocation>
</comment>
<evidence type="ECO:0000256" key="2">
    <source>
        <dbReference type="ARBA" id="ARBA00023015"/>
    </source>
</evidence>
<dbReference type="Proteomes" id="UP000664534">
    <property type="component" value="Unassembled WGS sequence"/>
</dbReference>
<proteinExistence type="predicted"/>
<evidence type="ECO:0000256" key="3">
    <source>
        <dbReference type="ARBA" id="ARBA00023163"/>
    </source>
</evidence>
<dbReference type="InterPro" id="IPR006565">
    <property type="entry name" value="BTP"/>
</dbReference>
<dbReference type="InterPro" id="IPR009072">
    <property type="entry name" value="Histone-fold"/>
</dbReference>
<dbReference type="CDD" id="cd00076">
    <property type="entry name" value="HFD_SF"/>
    <property type="match status" value="1"/>
</dbReference>
<sequence length="243" mass="26243">MATNPLHPSLLRPPILHILRAAGFTSTRPSVLDTLVDLASRYLTLLAAHTARHALLRHPASPLSPHDTAITVPDVRLALQDAGALYPQMSAMEEQVRGEEDMRGIEAFLSWCTGPGALEIRRIAGLAPEESTATVDLSANVGKGVAETMALEKREDFLTQLKKKHAKTRDGEESRWAGTVLGREKEREGGVRIEGWEGVEELGDWAERLRRRGDGVVEVGGGAEDGRSQSSSPLSDISAVTAT</sequence>
<dbReference type="Gene3D" id="1.10.20.10">
    <property type="entry name" value="Histone, subunit A"/>
    <property type="match status" value="1"/>
</dbReference>